<evidence type="ECO:0000256" key="1">
    <source>
        <dbReference type="SAM" id="SignalP"/>
    </source>
</evidence>
<dbReference type="OrthoDB" id="7677942at2"/>
<dbReference type="Pfam" id="PF16998">
    <property type="entry name" value="17kDa_Anti_2"/>
    <property type="match status" value="1"/>
</dbReference>
<evidence type="ECO:0000313" key="3">
    <source>
        <dbReference type="EMBL" id="SNZ06377.1"/>
    </source>
</evidence>
<sequence>MNCISFSISNFPAVRAAKLAAVIGSCFYLSACASIGFGGPETEIDTAPTSSVGTNPAILAGIDPSDWQILMQTVGAVEQRELKSERSVIAWVNPKTGSKGEITDISAHQSIMDQECRSFKSSMHRITGVENVAGEICRNPTGDWKMTGFSSGTAA</sequence>
<reference evidence="3 4" key="1">
    <citation type="submission" date="2017-09" db="EMBL/GenBank/DDBJ databases">
        <authorList>
            <person name="Ehlers B."/>
            <person name="Leendertz F.H."/>
        </authorList>
    </citation>
    <scope>NUCLEOTIDE SEQUENCE [LARGE SCALE GENOMIC DNA]</scope>
    <source>
        <strain evidence="3 4">DSM 18289</strain>
    </source>
</reference>
<evidence type="ECO:0000313" key="4">
    <source>
        <dbReference type="Proteomes" id="UP000219439"/>
    </source>
</evidence>
<dbReference type="RefSeq" id="WP_097151725.1">
    <property type="nucleotide sequence ID" value="NZ_OBEL01000001.1"/>
</dbReference>
<evidence type="ECO:0000259" key="2">
    <source>
        <dbReference type="Pfam" id="PF16998"/>
    </source>
</evidence>
<proteinExistence type="predicted"/>
<accession>A0A285NBR4</accession>
<protein>
    <submittedName>
        <fullName evidence="3">Outer membrane surface antigen</fullName>
    </submittedName>
</protein>
<dbReference type="Proteomes" id="UP000219439">
    <property type="component" value="Unassembled WGS sequence"/>
</dbReference>
<organism evidence="3 4">
    <name type="scientific">Cohaesibacter gelatinilyticus</name>
    <dbReference type="NCBI Taxonomy" id="372072"/>
    <lineage>
        <taxon>Bacteria</taxon>
        <taxon>Pseudomonadati</taxon>
        <taxon>Pseudomonadota</taxon>
        <taxon>Alphaproteobacteria</taxon>
        <taxon>Hyphomicrobiales</taxon>
        <taxon>Cohaesibacteraceae</taxon>
    </lineage>
</organism>
<name>A0A285NBR4_9HYPH</name>
<gene>
    <name evidence="3" type="ORF">SAMN06265368_0399</name>
</gene>
<feature type="signal peptide" evidence="1">
    <location>
        <begin position="1"/>
        <end position="33"/>
    </location>
</feature>
<feature type="chain" id="PRO_5013035476" evidence="1">
    <location>
        <begin position="34"/>
        <end position="155"/>
    </location>
</feature>
<dbReference type="AlphaFoldDB" id="A0A285NBR4"/>
<dbReference type="InterPro" id="IPR032635">
    <property type="entry name" value="Anti_2"/>
</dbReference>
<dbReference type="EMBL" id="OBEL01000001">
    <property type="protein sequence ID" value="SNZ06377.1"/>
    <property type="molecule type" value="Genomic_DNA"/>
</dbReference>
<keyword evidence="1" id="KW-0732">Signal</keyword>
<feature type="domain" description="Surface antigen" evidence="2">
    <location>
        <begin position="64"/>
        <end position="150"/>
    </location>
</feature>
<keyword evidence="4" id="KW-1185">Reference proteome</keyword>